<proteinExistence type="predicted"/>
<protein>
    <submittedName>
        <fullName evidence="1">Uncharacterized protein</fullName>
    </submittedName>
</protein>
<dbReference type="AlphaFoldDB" id="A0A4C1XU79"/>
<organism evidence="1 2">
    <name type="scientific">Eumeta variegata</name>
    <name type="common">Bagworm moth</name>
    <name type="synonym">Eumeta japonica</name>
    <dbReference type="NCBI Taxonomy" id="151549"/>
    <lineage>
        <taxon>Eukaryota</taxon>
        <taxon>Metazoa</taxon>
        <taxon>Ecdysozoa</taxon>
        <taxon>Arthropoda</taxon>
        <taxon>Hexapoda</taxon>
        <taxon>Insecta</taxon>
        <taxon>Pterygota</taxon>
        <taxon>Neoptera</taxon>
        <taxon>Endopterygota</taxon>
        <taxon>Lepidoptera</taxon>
        <taxon>Glossata</taxon>
        <taxon>Ditrysia</taxon>
        <taxon>Tineoidea</taxon>
        <taxon>Psychidae</taxon>
        <taxon>Oiketicinae</taxon>
        <taxon>Eumeta</taxon>
    </lineage>
</organism>
<gene>
    <name evidence="1" type="ORF">EVAR_36664_1</name>
</gene>
<name>A0A4C1XU79_EUMVA</name>
<reference evidence="1 2" key="1">
    <citation type="journal article" date="2019" name="Commun. Biol.">
        <title>The bagworm genome reveals a unique fibroin gene that provides high tensile strength.</title>
        <authorList>
            <person name="Kono N."/>
            <person name="Nakamura H."/>
            <person name="Ohtoshi R."/>
            <person name="Tomita M."/>
            <person name="Numata K."/>
            <person name="Arakawa K."/>
        </authorList>
    </citation>
    <scope>NUCLEOTIDE SEQUENCE [LARGE SCALE GENOMIC DNA]</scope>
</reference>
<dbReference type="EMBL" id="BGZK01000986">
    <property type="protein sequence ID" value="GBP67536.1"/>
    <property type="molecule type" value="Genomic_DNA"/>
</dbReference>
<comment type="caution">
    <text evidence="1">The sequence shown here is derived from an EMBL/GenBank/DDBJ whole genome shotgun (WGS) entry which is preliminary data.</text>
</comment>
<sequence>MKRTIIEQRPAISDDGIKFCWRNDVALAPAFYHIGTVTGSGVEIEGGEESKIKNGTTWKEIENATGIEDKNENQIRIKIATGIGIKSENNIEINLIDKKEGITFSVEGRRAQGGGVAHSHPSSEARRCHEPVSVQLSWVSDVVGVVSQWCRDRTSCPHGGQLILYNAVVLCSVIRIDCRGGASHRRRPPRVVSSLCRVNGYSCICEKDHGNSIYDEVKRKSNTAKQTLQIGE</sequence>
<dbReference type="Proteomes" id="UP000299102">
    <property type="component" value="Unassembled WGS sequence"/>
</dbReference>
<evidence type="ECO:0000313" key="2">
    <source>
        <dbReference type="Proteomes" id="UP000299102"/>
    </source>
</evidence>
<accession>A0A4C1XU79</accession>
<evidence type="ECO:0000313" key="1">
    <source>
        <dbReference type="EMBL" id="GBP67536.1"/>
    </source>
</evidence>
<keyword evidence="2" id="KW-1185">Reference proteome</keyword>